<dbReference type="AlphaFoldDB" id="A0AAN5Z7F2"/>
<accession>A0AAN5Z7F2</accession>
<evidence type="ECO:0000313" key="1">
    <source>
        <dbReference type="EMBL" id="KAF5233700.1"/>
    </source>
</evidence>
<organism evidence="1 2">
    <name type="scientific">Fusarium austroamericanum</name>
    <dbReference type="NCBI Taxonomy" id="282268"/>
    <lineage>
        <taxon>Eukaryota</taxon>
        <taxon>Fungi</taxon>
        <taxon>Dikarya</taxon>
        <taxon>Ascomycota</taxon>
        <taxon>Pezizomycotina</taxon>
        <taxon>Sordariomycetes</taxon>
        <taxon>Hypocreomycetidae</taxon>
        <taxon>Hypocreales</taxon>
        <taxon>Nectriaceae</taxon>
        <taxon>Fusarium</taxon>
    </lineage>
</organism>
<keyword evidence="2" id="KW-1185">Reference proteome</keyword>
<comment type="caution">
    <text evidence="1">The sequence shown here is derived from an EMBL/GenBank/DDBJ whole genome shotgun (WGS) entry which is preliminary data.</text>
</comment>
<evidence type="ECO:0000313" key="2">
    <source>
        <dbReference type="Proteomes" id="UP000537989"/>
    </source>
</evidence>
<gene>
    <name evidence="1" type="ORF">FAUST_7951</name>
</gene>
<dbReference type="Proteomes" id="UP000537989">
    <property type="component" value="Unassembled WGS sequence"/>
</dbReference>
<proteinExistence type="predicted"/>
<dbReference type="EMBL" id="JAAMOD010000249">
    <property type="protein sequence ID" value="KAF5233700.1"/>
    <property type="molecule type" value="Genomic_DNA"/>
</dbReference>
<reference evidence="1 2" key="1">
    <citation type="submission" date="2020-02" db="EMBL/GenBank/DDBJ databases">
        <title>Identification and distribution of gene clusters putatively required for synthesis of sphingolipid metabolism inhibitors in phylogenetically diverse species of the filamentous fungus Fusarium.</title>
        <authorList>
            <person name="Kim H.-S."/>
            <person name="Busman M."/>
            <person name="Brown D.W."/>
            <person name="Divon H."/>
            <person name="Uhlig S."/>
            <person name="Proctor R.H."/>
        </authorList>
    </citation>
    <scope>NUCLEOTIDE SEQUENCE [LARGE SCALE GENOMIC DNA]</scope>
    <source>
        <strain evidence="1 2">NRRL 2903</strain>
    </source>
</reference>
<name>A0AAN5Z7F2_FUSAU</name>
<sequence length="290" mass="31689">MAMIMIASHFIAALHPVGHPTVREAPNGPTVIGPSIHAHDTSAIPFYLTYNNNNNNNNNMDAIKNNSTVSAVEVKPFDVNAARGSAVNTAVEIFTVDQGHVTLPNDLSPLDALSSILRSISSVFELDVCADLDLSCRNILHRILQSIFDTNTQLLLEQETSEFFAHLSSKQKVRIVAQAIAAFTIIFQRLAQTGEKVNYGVLNREAQLFAESDQRALMQSLIEGDNVFENCTKKSDITEAIITAMDADEDAATPQPIAADDKQDFMFSPSAALEHKNMGVPWGFSIMTIN</sequence>
<protein>
    <submittedName>
        <fullName evidence="1">Uncharacterized protein</fullName>
    </submittedName>
</protein>